<keyword evidence="1" id="KW-0805">Transcription regulation</keyword>
<sequence>MPYSPDHKPKTRQKIIRSAAKLFKTVGYENVTIDQVMADAGLTRGGFYAHFKNKEDLFVATVESGIDLLGEPVLSRLRKAEKFGLDWTTTFAELYLSNQHLHHPGKGCALPTLSTEVARSGERAQKAFSKVIRGACGKLAAKLALEERGMAPMTREEANAWFESPPLDEIGKEHRINATAMLSMMVGAMVLGRAVDDETAELILNSVRKTVPRLKSPQESVGNAVRQSAESPI</sequence>
<dbReference type="Proteomes" id="UP000076335">
    <property type="component" value="Unassembled WGS sequence"/>
</dbReference>
<dbReference type="Gene3D" id="1.10.10.60">
    <property type="entry name" value="Homeodomain-like"/>
    <property type="match status" value="1"/>
</dbReference>
<keyword evidence="2 4" id="KW-0238">DNA-binding</keyword>
<dbReference type="OrthoDB" id="9798857at2"/>
<dbReference type="AlphaFoldDB" id="A0A154L465"/>
<dbReference type="RefSeq" id="WP_062952254.1">
    <property type="nucleotide sequence ID" value="NZ_LPVY01000014.1"/>
</dbReference>
<dbReference type="InterPro" id="IPR001647">
    <property type="entry name" value="HTH_TetR"/>
</dbReference>
<proteinExistence type="predicted"/>
<name>A0A154L465_9PROT</name>
<dbReference type="SUPFAM" id="SSF48498">
    <property type="entry name" value="Tetracyclin repressor-like, C-terminal domain"/>
    <property type="match status" value="1"/>
</dbReference>
<dbReference type="Gene3D" id="1.10.357.10">
    <property type="entry name" value="Tetracycline Repressor, domain 2"/>
    <property type="match status" value="1"/>
</dbReference>
<dbReference type="InterPro" id="IPR036271">
    <property type="entry name" value="Tet_transcr_reg_TetR-rel_C_sf"/>
</dbReference>
<dbReference type="PRINTS" id="PR00455">
    <property type="entry name" value="HTHTETR"/>
</dbReference>
<dbReference type="PANTHER" id="PTHR47506:SF7">
    <property type="entry name" value="TRANSCRIPTIONAL REGULATORY PROTEIN"/>
    <property type="match status" value="1"/>
</dbReference>
<protein>
    <submittedName>
        <fullName evidence="7">TetR family transcriptional regulator</fullName>
    </submittedName>
</protein>
<evidence type="ECO:0000256" key="5">
    <source>
        <dbReference type="SAM" id="MobiDB-lite"/>
    </source>
</evidence>
<dbReference type="PANTHER" id="PTHR47506">
    <property type="entry name" value="TRANSCRIPTIONAL REGULATORY PROTEIN"/>
    <property type="match status" value="1"/>
</dbReference>
<dbReference type="InterPro" id="IPR023772">
    <property type="entry name" value="DNA-bd_HTH_TetR-type_CS"/>
</dbReference>
<keyword evidence="3" id="KW-0804">Transcription</keyword>
<evidence type="ECO:0000313" key="8">
    <source>
        <dbReference type="Proteomes" id="UP000076335"/>
    </source>
</evidence>
<dbReference type="GO" id="GO:0003677">
    <property type="term" value="F:DNA binding"/>
    <property type="evidence" value="ECO:0007669"/>
    <property type="project" value="UniProtKB-UniRule"/>
</dbReference>
<organism evidence="7 8">
    <name type="scientific">Thalassospira lucentensis</name>
    <dbReference type="NCBI Taxonomy" id="168935"/>
    <lineage>
        <taxon>Bacteria</taxon>
        <taxon>Pseudomonadati</taxon>
        <taxon>Pseudomonadota</taxon>
        <taxon>Alphaproteobacteria</taxon>
        <taxon>Rhodospirillales</taxon>
        <taxon>Thalassospiraceae</taxon>
        <taxon>Thalassospira</taxon>
    </lineage>
</organism>
<accession>A0A154L465</accession>
<dbReference type="EMBL" id="LPVY01000014">
    <property type="protein sequence ID" value="KZB63538.1"/>
    <property type="molecule type" value="Genomic_DNA"/>
</dbReference>
<evidence type="ECO:0000256" key="1">
    <source>
        <dbReference type="ARBA" id="ARBA00023015"/>
    </source>
</evidence>
<dbReference type="Pfam" id="PF00440">
    <property type="entry name" value="TetR_N"/>
    <property type="match status" value="1"/>
</dbReference>
<feature type="compositionally biased region" description="Polar residues" evidence="5">
    <location>
        <begin position="217"/>
        <end position="233"/>
    </location>
</feature>
<dbReference type="SUPFAM" id="SSF46689">
    <property type="entry name" value="Homeodomain-like"/>
    <property type="match status" value="1"/>
</dbReference>
<dbReference type="PROSITE" id="PS50977">
    <property type="entry name" value="HTH_TETR_2"/>
    <property type="match status" value="1"/>
</dbReference>
<gene>
    <name evidence="7" type="ORF">AUP42_20980</name>
</gene>
<evidence type="ECO:0000256" key="4">
    <source>
        <dbReference type="PROSITE-ProRule" id="PRU00335"/>
    </source>
</evidence>
<reference evidence="7 8" key="1">
    <citation type="submission" date="2015-12" db="EMBL/GenBank/DDBJ databases">
        <title>Genome sequence of Thalassospira lucentensis MCCC 1A02072.</title>
        <authorList>
            <person name="Lu L."/>
            <person name="Lai Q."/>
            <person name="Shao Z."/>
            <person name="Qian P."/>
        </authorList>
    </citation>
    <scope>NUCLEOTIDE SEQUENCE [LARGE SCALE GENOMIC DNA]</scope>
    <source>
        <strain evidence="7 8">MCCC 1A02072</strain>
    </source>
</reference>
<dbReference type="InterPro" id="IPR009057">
    <property type="entry name" value="Homeodomain-like_sf"/>
</dbReference>
<feature type="DNA-binding region" description="H-T-H motif" evidence="4">
    <location>
        <begin position="32"/>
        <end position="51"/>
    </location>
</feature>
<evidence type="ECO:0000256" key="3">
    <source>
        <dbReference type="ARBA" id="ARBA00023163"/>
    </source>
</evidence>
<dbReference type="PROSITE" id="PS01081">
    <property type="entry name" value="HTH_TETR_1"/>
    <property type="match status" value="1"/>
</dbReference>
<evidence type="ECO:0000259" key="6">
    <source>
        <dbReference type="PROSITE" id="PS50977"/>
    </source>
</evidence>
<comment type="caution">
    <text evidence="7">The sequence shown here is derived from an EMBL/GenBank/DDBJ whole genome shotgun (WGS) entry which is preliminary data.</text>
</comment>
<evidence type="ECO:0000313" key="7">
    <source>
        <dbReference type="EMBL" id="KZB63538.1"/>
    </source>
</evidence>
<feature type="domain" description="HTH tetR-type" evidence="6">
    <location>
        <begin position="9"/>
        <end position="69"/>
    </location>
</feature>
<evidence type="ECO:0000256" key="2">
    <source>
        <dbReference type="ARBA" id="ARBA00023125"/>
    </source>
</evidence>
<feature type="region of interest" description="Disordered" evidence="5">
    <location>
        <begin position="213"/>
        <end position="233"/>
    </location>
</feature>